<dbReference type="eggNOG" id="COG0699">
    <property type="taxonomic scope" value="Bacteria"/>
</dbReference>
<gene>
    <name evidence="7" type="ordered locus">RD1_2888</name>
</gene>
<dbReference type="InterPro" id="IPR027094">
    <property type="entry name" value="Mitofusin_fam"/>
</dbReference>
<comment type="subcellular location">
    <subcellularLocation>
        <location evidence="1">Membrane</location>
    </subcellularLocation>
</comment>
<dbReference type="Gene3D" id="3.40.50.300">
    <property type="entry name" value="P-loop containing nucleotide triphosphate hydrolases"/>
    <property type="match status" value="1"/>
</dbReference>
<dbReference type="SUPFAM" id="SSF52540">
    <property type="entry name" value="P-loop containing nucleoside triphosphate hydrolases"/>
    <property type="match status" value="1"/>
</dbReference>
<accession>Q165D1</accession>
<dbReference type="AlphaFoldDB" id="Q165D1"/>
<dbReference type="InterPro" id="IPR045063">
    <property type="entry name" value="Dynamin_N"/>
</dbReference>
<dbReference type="Proteomes" id="UP000007029">
    <property type="component" value="Chromosome"/>
</dbReference>
<evidence type="ECO:0000259" key="6">
    <source>
        <dbReference type="Pfam" id="PF00350"/>
    </source>
</evidence>
<dbReference type="GO" id="GO:0016020">
    <property type="term" value="C:membrane"/>
    <property type="evidence" value="ECO:0007669"/>
    <property type="project" value="UniProtKB-SubCell"/>
</dbReference>
<dbReference type="InterPro" id="IPR027417">
    <property type="entry name" value="P-loop_NTPase"/>
</dbReference>
<feature type="domain" description="Dynamin N-terminal" evidence="6">
    <location>
        <begin position="74"/>
        <end position="301"/>
    </location>
</feature>
<evidence type="ECO:0000256" key="2">
    <source>
        <dbReference type="ARBA" id="ARBA00022741"/>
    </source>
</evidence>
<keyword evidence="5" id="KW-0472">Membrane</keyword>
<dbReference type="PANTHER" id="PTHR10465">
    <property type="entry name" value="TRANSMEMBRANE GTPASE FZO1"/>
    <property type="match status" value="1"/>
</dbReference>
<keyword evidence="4" id="KW-0342">GTP-binding</keyword>
<evidence type="ECO:0000313" key="7">
    <source>
        <dbReference type="EMBL" id="ABG32412.1"/>
    </source>
</evidence>
<organism evidence="7 8">
    <name type="scientific">Roseobacter denitrificans (strain ATCC 33942 / OCh 114)</name>
    <name type="common">Erythrobacter sp. (strain OCh 114)</name>
    <name type="synonym">Roseobacter denitrificans</name>
    <dbReference type="NCBI Taxonomy" id="375451"/>
    <lineage>
        <taxon>Bacteria</taxon>
        <taxon>Pseudomonadati</taxon>
        <taxon>Pseudomonadota</taxon>
        <taxon>Alphaproteobacteria</taxon>
        <taxon>Rhodobacterales</taxon>
        <taxon>Roseobacteraceae</taxon>
        <taxon>Roseobacter</taxon>
    </lineage>
</organism>
<keyword evidence="8" id="KW-1185">Reference proteome</keyword>
<sequence>MVQMNALNGGNKAGFIKARQGDLLGCGLEALRSFAASRDRVQAKLRDLAELGDPATARRVERLVRQLETFEPSVTLIGQVKSGKTSLVNALIGAPDLLPADVNPWTSVITSLHLRPETSGFKNRATFRFFDKEEWDRLIRGGGRIGELARRAGAEAELEKIKQQALQMRETSRRRLGDRFEKLLGQQRAYDHVDKELVERYVCLGDALDQADSDMIGRFADITKSADLYMTRAALPMPLCLRDTPGVNDTFMMREQITIRAIRDSQICVVVLSAHQALSSTDMALIRLISLVKSRDVVIFVNRVDELSDPAAQIPQIRESIAATLKKHQGPRRAEVLFGSALWAGYALQMRLADMPASSAASLASWAADADTGAPDERIAWRLSGLPALQDAIAQRVADGVGAAMLQRVAASALNLTSGLAVAREISNATEETRAIARVQGSESQERFTRMISARKSDIRSEFDAILSRFAARMERVQNSFLERATVALIEHLARHGSQTTWRYDPAGLRALLRASHKVLARNCQSAFDRATEAAAAEVMDIYAQAFALGGNTLDIARPRAPQVPPPVSLGSTIALDLNDRWWKQWWRRRRGTTAHAAHFHKLLKSEISPVLKAMHDDLAQSVRGEAIAIFDDFLSEQLDVFERLTHMHRASPEELAAYIARHAPQHRRAVLKQAMATLNEYARR</sequence>
<dbReference type="HOGENOM" id="CLU_025872_0_0_5"/>
<evidence type="ECO:0000313" key="8">
    <source>
        <dbReference type="Proteomes" id="UP000007029"/>
    </source>
</evidence>
<proteinExistence type="predicted"/>
<dbReference type="STRING" id="375451.RD1_2888"/>
<dbReference type="PANTHER" id="PTHR10465:SF0">
    <property type="entry name" value="SARCALUMENIN"/>
    <property type="match status" value="1"/>
</dbReference>
<dbReference type="KEGG" id="rde:RD1_2888"/>
<dbReference type="GO" id="GO:0003924">
    <property type="term" value="F:GTPase activity"/>
    <property type="evidence" value="ECO:0007669"/>
    <property type="project" value="InterPro"/>
</dbReference>
<keyword evidence="3" id="KW-0378">Hydrolase</keyword>
<reference evidence="7 8" key="1">
    <citation type="journal article" date="2007" name="J. Bacteriol.">
        <title>The complete genome sequence of Roseobacter denitrificans reveals a mixotrophic rather than photosynthetic metabolism.</title>
        <authorList>
            <person name="Swingley W.D."/>
            <person name="Sadekar S."/>
            <person name="Mastrian S.D."/>
            <person name="Matthies H.J."/>
            <person name="Hao J."/>
            <person name="Ramos H."/>
            <person name="Acharya C.R."/>
            <person name="Conrad A.L."/>
            <person name="Taylor H.L."/>
            <person name="Dejesa L.C."/>
            <person name="Shah M.K."/>
            <person name="O'huallachain M.E."/>
            <person name="Lince M.T."/>
            <person name="Blankenship R.E."/>
            <person name="Beatty J.T."/>
            <person name="Touchman J.W."/>
        </authorList>
    </citation>
    <scope>NUCLEOTIDE SEQUENCE [LARGE SCALE GENOMIC DNA]</scope>
    <source>
        <strain evidence="8">ATCC 33942 / OCh 114</strain>
    </source>
</reference>
<dbReference type="Pfam" id="PF00350">
    <property type="entry name" value="Dynamin_N"/>
    <property type="match status" value="1"/>
</dbReference>
<evidence type="ECO:0000256" key="1">
    <source>
        <dbReference type="ARBA" id="ARBA00004370"/>
    </source>
</evidence>
<dbReference type="GO" id="GO:0005525">
    <property type="term" value="F:GTP binding"/>
    <property type="evidence" value="ECO:0007669"/>
    <property type="project" value="UniProtKB-KW"/>
</dbReference>
<evidence type="ECO:0000256" key="5">
    <source>
        <dbReference type="ARBA" id="ARBA00023136"/>
    </source>
</evidence>
<dbReference type="CDD" id="cd00882">
    <property type="entry name" value="Ras_like_GTPase"/>
    <property type="match status" value="1"/>
</dbReference>
<dbReference type="EMBL" id="CP000362">
    <property type="protein sequence ID" value="ABG32412.1"/>
    <property type="molecule type" value="Genomic_DNA"/>
</dbReference>
<name>Q165D1_ROSDO</name>
<evidence type="ECO:0000256" key="4">
    <source>
        <dbReference type="ARBA" id="ARBA00023134"/>
    </source>
</evidence>
<evidence type="ECO:0000256" key="3">
    <source>
        <dbReference type="ARBA" id="ARBA00022801"/>
    </source>
</evidence>
<protein>
    <recommendedName>
        <fullName evidence="6">Dynamin N-terminal domain-containing protein</fullName>
    </recommendedName>
</protein>
<keyword evidence="2" id="KW-0547">Nucleotide-binding</keyword>